<keyword evidence="2" id="KW-1185">Reference proteome</keyword>
<protein>
    <submittedName>
        <fullName evidence="1">Uncharacterized protein</fullName>
    </submittedName>
</protein>
<dbReference type="OrthoDB" id="60433at2759"/>
<gene>
    <name evidence="1" type="ORF">ACHHYP_20749</name>
</gene>
<sequence>MASVLLVPDLLRVIVSFQNGLCVANLRLVGHLRRIHLSNYQLTTFLRDDMAPFHAAFPPWLAAHGMTALGNVLRHKRYYRTHLLFYAIIHGHVPLLKYLTTVEQVRITDKAWALAAIYGHAPVAAYLMDHHAESYESSVSDMVALHGHVAMLQCLYEKGAEIAPTVRNTACARGRIAVLEFAHAQALGVWHPSGVHAAARGGYVDVVAFLHAHAYDGFGPDTMNTAALYGHLDVVRFLHTHRREGCSPEALIWAAKYGRLPLVSFLDEMRAERDLTRTLKAAIKHGHIEVVRYLLGRHLREIDVKAVKLAAQRYNQGSVLALLKEARRESCSIQ</sequence>
<dbReference type="InterPro" id="IPR036770">
    <property type="entry name" value="Ankyrin_rpt-contain_sf"/>
</dbReference>
<dbReference type="Proteomes" id="UP000243579">
    <property type="component" value="Unassembled WGS sequence"/>
</dbReference>
<dbReference type="STRING" id="1202772.A0A1V9YCA5"/>
<comment type="caution">
    <text evidence="1">The sequence shown here is derived from an EMBL/GenBank/DDBJ whole genome shotgun (WGS) entry which is preliminary data.</text>
</comment>
<reference evidence="1 2" key="1">
    <citation type="journal article" date="2014" name="Genome Biol. Evol.">
        <title>The secreted proteins of Achlya hypogyna and Thraustotheca clavata identify the ancestral oomycete secretome and reveal gene acquisitions by horizontal gene transfer.</title>
        <authorList>
            <person name="Misner I."/>
            <person name="Blouin N."/>
            <person name="Leonard G."/>
            <person name="Richards T.A."/>
            <person name="Lane C.E."/>
        </authorList>
    </citation>
    <scope>NUCLEOTIDE SEQUENCE [LARGE SCALE GENOMIC DNA]</scope>
    <source>
        <strain evidence="1 2">ATCC 48635</strain>
    </source>
</reference>
<organism evidence="1 2">
    <name type="scientific">Achlya hypogyna</name>
    <name type="common">Oomycete</name>
    <name type="synonym">Protoachlya hypogyna</name>
    <dbReference type="NCBI Taxonomy" id="1202772"/>
    <lineage>
        <taxon>Eukaryota</taxon>
        <taxon>Sar</taxon>
        <taxon>Stramenopiles</taxon>
        <taxon>Oomycota</taxon>
        <taxon>Saprolegniomycetes</taxon>
        <taxon>Saprolegniales</taxon>
        <taxon>Achlyaceae</taxon>
        <taxon>Achlya</taxon>
    </lineage>
</organism>
<accession>A0A1V9YCA5</accession>
<evidence type="ECO:0000313" key="1">
    <source>
        <dbReference type="EMBL" id="OQR83365.1"/>
    </source>
</evidence>
<dbReference type="InterPro" id="IPR052050">
    <property type="entry name" value="SecEffector_AnkRepeat"/>
</dbReference>
<dbReference type="Gene3D" id="1.25.40.20">
    <property type="entry name" value="Ankyrin repeat-containing domain"/>
    <property type="match status" value="2"/>
</dbReference>
<dbReference type="AlphaFoldDB" id="A0A1V9YCA5"/>
<dbReference type="PANTHER" id="PTHR46586:SF3">
    <property type="entry name" value="ANKYRIN REPEAT-CONTAINING PROTEIN"/>
    <property type="match status" value="1"/>
</dbReference>
<proteinExistence type="predicted"/>
<name>A0A1V9YCA5_ACHHY</name>
<dbReference type="Pfam" id="PF12796">
    <property type="entry name" value="Ank_2"/>
    <property type="match status" value="1"/>
</dbReference>
<evidence type="ECO:0000313" key="2">
    <source>
        <dbReference type="Proteomes" id="UP000243579"/>
    </source>
</evidence>
<dbReference type="EMBL" id="JNBR01002218">
    <property type="protein sequence ID" value="OQR83365.1"/>
    <property type="molecule type" value="Genomic_DNA"/>
</dbReference>
<dbReference type="InterPro" id="IPR002110">
    <property type="entry name" value="Ankyrin_rpt"/>
</dbReference>
<dbReference type="PANTHER" id="PTHR46586">
    <property type="entry name" value="ANKYRIN REPEAT-CONTAINING PROTEIN"/>
    <property type="match status" value="1"/>
</dbReference>
<dbReference type="SUPFAM" id="SSF48403">
    <property type="entry name" value="Ankyrin repeat"/>
    <property type="match status" value="1"/>
</dbReference>